<gene>
    <name evidence="1" type="ORF">DP120_02740</name>
</gene>
<dbReference type="EMBL" id="QLZR01000001">
    <property type="protein sequence ID" value="RAZ81220.1"/>
    <property type="molecule type" value="Genomic_DNA"/>
</dbReference>
<proteinExistence type="predicted"/>
<reference evidence="1 2" key="1">
    <citation type="submission" date="2018-06" db="EMBL/GenBank/DDBJ databases">
        <title>The draft genome sequences of strains SCU63 and S1.</title>
        <authorList>
            <person name="Gan L."/>
        </authorList>
    </citation>
    <scope>NUCLEOTIDE SEQUENCE [LARGE SCALE GENOMIC DNA]</scope>
    <source>
        <strain evidence="1 2">SCU63</strain>
    </source>
</reference>
<organism evidence="1 2">
    <name type="scientific">Planococcus halotolerans</name>
    <dbReference type="NCBI Taxonomy" id="2233542"/>
    <lineage>
        <taxon>Bacteria</taxon>
        <taxon>Bacillati</taxon>
        <taxon>Bacillota</taxon>
        <taxon>Bacilli</taxon>
        <taxon>Bacillales</taxon>
        <taxon>Caryophanaceae</taxon>
        <taxon>Planococcus</taxon>
    </lineage>
</organism>
<dbReference type="RefSeq" id="WP_112221643.1">
    <property type="nucleotide sequence ID" value="NZ_CP196859.1"/>
</dbReference>
<comment type="caution">
    <text evidence="1">The sequence shown here is derived from an EMBL/GenBank/DDBJ whole genome shotgun (WGS) entry which is preliminary data.</text>
</comment>
<protein>
    <submittedName>
        <fullName evidence="1">Uncharacterized protein</fullName>
    </submittedName>
</protein>
<keyword evidence="2" id="KW-1185">Reference proteome</keyword>
<accession>A0A365L732</accession>
<evidence type="ECO:0000313" key="1">
    <source>
        <dbReference type="EMBL" id="RAZ81220.1"/>
    </source>
</evidence>
<dbReference type="Proteomes" id="UP000251002">
    <property type="component" value="Unassembled WGS sequence"/>
</dbReference>
<evidence type="ECO:0000313" key="2">
    <source>
        <dbReference type="Proteomes" id="UP000251002"/>
    </source>
</evidence>
<sequence>MVTIKNGNSESDYFNFGLAGGGIGKHFLSAISDGLSSIFLSLSAISFRLSAIFFCLSSVSEALSSVFHHLSSIP</sequence>
<name>A0A365L732_9BACL</name>
<dbReference type="AlphaFoldDB" id="A0A365L732"/>